<reference evidence="1" key="1">
    <citation type="journal article" date="2012" name="Nat. Genet.">
        <title>Whole-genome sequence of Schistosoma haematobium.</title>
        <authorList>
            <person name="Young N.D."/>
            <person name="Jex A.R."/>
            <person name="Li B."/>
            <person name="Liu S."/>
            <person name="Yang L."/>
            <person name="Xiong Z."/>
            <person name="Li Y."/>
            <person name="Cantacessi C."/>
            <person name="Hall R.S."/>
            <person name="Xu X."/>
            <person name="Chen F."/>
            <person name="Wu X."/>
            <person name="Zerlotini A."/>
            <person name="Oliveira G."/>
            <person name="Hofmann A."/>
            <person name="Zhang G."/>
            <person name="Fang X."/>
            <person name="Kang Y."/>
            <person name="Campbell B.E."/>
            <person name="Loukas A."/>
            <person name="Ranganathan S."/>
            <person name="Rollinson D."/>
            <person name="Rinaldi G."/>
            <person name="Brindley P.J."/>
            <person name="Yang H."/>
            <person name="Wang J."/>
            <person name="Wang J."/>
            <person name="Gasser R.B."/>
        </authorList>
    </citation>
    <scope>NUCLEOTIDE SEQUENCE [LARGE SCALE GENOMIC DNA]</scope>
</reference>
<protein>
    <submittedName>
        <fullName evidence="1">Uncharacterized protein</fullName>
    </submittedName>
</protein>
<dbReference type="AlphaFoldDB" id="A0A095ATU3"/>
<organism evidence="1">
    <name type="scientific">Schistosoma haematobium</name>
    <name type="common">Blood fluke</name>
    <dbReference type="NCBI Taxonomy" id="6185"/>
    <lineage>
        <taxon>Eukaryota</taxon>
        <taxon>Metazoa</taxon>
        <taxon>Spiralia</taxon>
        <taxon>Lophotrochozoa</taxon>
        <taxon>Platyhelminthes</taxon>
        <taxon>Trematoda</taxon>
        <taxon>Digenea</taxon>
        <taxon>Strigeidida</taxon>
        <taxon>Schistosomatoidea</taxon>
        <taxon>Schistosomatidae</taxon>
        <taxon>Schistosoma</taxon>
    </lineage>
</organism>
<name>A0A095ATU3_SCHHA</name>
<feature type="non-terminal residue" evidence="1">
    <location>
        <position position="1"/>
    </location>
</feature>
<dbReference type="EMBL" id="KL250943">
    <property type="protein sequence ID" value="KGB37891.1"/>
    <property type="molecule type" value="Genomic_DNA"/>
</dbReference>
<accession>A0A095ATU3</accession>
<feature type="non-terminal residue" evidence="1">
    <location>
        <position position="33"/>
    </location>
</feature>
<sequence length="33" mass="3552">APILIATAYPCVISPALGPKTCRPSTRMCYKTK</sequence>
<evidence type="ECO:0000313" key="1">
    <source>
        <dbReference type="EMBL" id="KGB37891.1"/>
    </source>
</evidence>
<proteinExistence type="predicted"/>
<gene>
    <name evidence="1" type="ORF">MS3_06256</name>
</gene>